<dbReference type="Pfam" id="PF08241">
    <property type="entry name" value="Methyltransf_11"/>
    <property type="match status" value="1"/>
</dbReference>
<feature type="domain" description="Methyltransferase type 11" evidence="1">
    <location>
        <begin position="56"/>
        <end position="145"/>
    </location>
</feature>
<keyword evidence="2" id="KW-0489">Methyltransferase</keyword>
<dbReference type="EMBL" id="VYDA01000149">
    <property type="protein sequence ID" value="MYH60937.1"/>
    <property type="molecule type" value="Genomic_DNA"/>
</dbReference>
<evidence type="ECO:0000259" key="1">
    <source>
        <dbReference type="Pfam" id="PF08241"/>
    </source>
</evidence>
<sequence length="320" mass="36312">MTQNQPNLIESWKKEEQKPFIGWDFSYLDGRMLLEQPPWSYSTRARELMSESTSCLDIATGGGERLLLLRDSWPEKLVVTEGYPPNVELARRNLEPLGVRVVEANNDEYSPMTFEDGEFSLVLNRHAALHVDEIARILVPGGRLLTRQVHGLWAQDLLAAFDATPQWPDATPEKYVPWLQSAGFNVLDVKDWSGRLVFTDVGAIVYYLKAVPWLVPGFSTASHTDNLFSLQKQLETQGELVFEARNYLIEAEKPGCRPLSSSHVDTPAARADFCGMRPGCQDHLLFHRLGHPLEQCRSPNGLIPRPQPHFDRACFEFRLL</sequence>
<dbReference type="Gene3D" id="3.40.50.150">
    <property type="entry name" value="Vaccinia Virus protein VP39"/>
    <property type="match status" value="1"/>
</dbReference>
<organism evidence="2">
    <name type="scientific">Caldilineaceae bacterium SB0675_bin_29</name>
    <dbReference type="NCBI Taxonomy" id="2605266"/>
    <lineage>
        <taxon>Bacteria</taxon>
        <taxon>Bacillati</taxon>
        <taxon>Chloroflexota</taxon>
        <taxon>Caldilineae</taxon>
        <taxon>Caldilineales</taxon>
        <taxon>Caldilineaceae</taxon>
    </lineage>
</organism>
<dbReference type="InterPro" id="IPR013216">
    <property type="entry name" value="Methyltransf_11"/>
</dbReference>
<dbReference type="GO" id="GO:0032259">
    <property type="term" value="P:methylation"/>
    <property type="evidence" value="ECO:0007669"/>
    <property type="project" value="UniProtKB-KW"/>
</dbReference>
<protein>
    <submittedName>
        <fullName evidence="2">Methyltransferase domain-containing protein</fullName>
    </submittedName>
</protein>
<evidence type="ECO:0000313" key="2">
    <source>
        <dbReference type="EMBL" id="MYH60937.1"/>
    </source>
</evidence>
<proteinExistence type="predicted"/>
<name>A0A6B1FY25_9CHLR</name>
<dbReference type="SUPFAM" id="SSF53335">
    <property type="entry name" value="S-adenosyl-L-methionine-dependent methyltransferases"/>
    <property type="match status" value="1"/>
</dbReference>
<dbReference type="GO" id="GO:0008757">
    <property type="term" value="F:S-adenosylmethionine-dependent methyltransferase activity"/>
    <property type="evidence" value="ECO:0007669"/>
    <property type="project" value="InterPro"/>
</dbReference>
<dbReference type="InterPro" id="IPR029063">
    <property type="entry name" value="SAM-dependent_MTases_sf"/>
</dbReference>
<accession>A0A6B1FY25</accession>
<dbReference type="CDD" id="cd02440">
    <property type="entry name" value="AdoMet_MTases"/>
    <property type="match status" value="1"/>
</dbReference>
<comment type="caution">
    <text evidence="2">The sequence shown here is derived from an EMBL/GenBank/DDBJ whole genome shotgun (WGS) entry which is preliminary data.</text>
</comment>
<dbReference type="InterPro" id="IPR052939">
    <property type="entry name" value="23S_rRNA_MeTrnsfrase_RlmA"/>
</dbReference>
<dbReference type="PANTHER" id="PTHR43460:SF1">
    <property type="entry name" value="METHYLTRANSFERASE TYPE 11 DOMAIN-CONTAINING PROTEIN"/>
    <property type="match status" value="1"/>
</dbReference>
<dbReference type="AlphaFoldDB" id="A0A6B1FY25"/>
<gene>
    <name evidence="2" type="ORF">F4148_03965</name>
</gene>
<keyword evidence="2" id="KW-0808">Transferase</keyword>
<dbReference type="PANTHER" id="PTHR43460">
    <property type="entry name" value="METHYLTRANSFERASE"/>
    <property type="match status" value="1"/>
</dbReference>
<reference evidence="2" key="1">
    <citation type="submission" date="2019-09" db="EMBL/GenBank/DDBJ databases">
        <title>Characterisation of the sponge microbiome using genome-centric metagenomics.</title>
        <authorList>
            <person name="Engelberts J.P."/>
            <person name="Robbins S.J."/>
            <person name="De Goeij J.M."/>
            <person name="Aranda M."/>
            <person name="Bell S.C."/>
            <person name="Webster N.S."/>
        </authorList>
    </citation>
    <scope>NUCLEOTIDE SEQUENCE</scope>
    <source>
        <strain evidence="2">SB0675_bin_29</strain>
    </source>
</reference>